<organism evidence="1 2">
    <name type="scientific">Vibrio vulnificus (strain YJ016)</name>
    <dbReference type="NCBI Taxonomy" id="196600"/>
    <lineage>
        <taxon>Bacteria</taxon>
        <taxon>Pseudomonadati</taxon>
        <taxon>Pseudomonadota</taxon>
        <taxon>Gammaproteobacteria</taxon>
        <taxon>Vibrionales</taxon>
        <taxon>Vibrionaceae</taxon>
        <taxon>Vibrio</taxon>
    </lineage>
</organism>
<name>Q7MCH2_VIBVY</name>
<evidence type="ECO:0000313" key="2">
    <source>
        <dbReference type="Proteomes" id="UP000002675"/>
    </source>
</evidence>
<accession>Q7MCH2</accession>
<dbReference type="PATRIC" id="fig|196600.6.peg.4559"/>
<gene>
    <name evidence="1" type="ordered locus">VVA1415</name>
</gene>
<dbReference type="AlphaFoldDB" id="Q7MCH2"/>
<dbReference type="EMBL" id="BA000038">
    <property type="protein sequence ID" value="BAC97441.1"/>
    <property type="molecule type" value="Genomic_DNA"/>
</dbReference>
<protein>
    <submittedName>
        <fullName evidence="1">Uncharacterized protein</fullName>
    </submittedName>
</protein>
<reference evidence="1 2" key="1">
    <citation type="journal article" date="2003" name="Genome Res.">
        <title>Comparative genome analysis of Vibrio vulnificus, a marine pathogen.</title>
        <authorList>
            <person name="Chen C.Y."/>
            <person name="Wu K.M."/>
            <person name="Chang Y.C."/>
            <person name="Chang C.H."/>
            <person name="Tsai H.C."/>
            <person name="Liao T.L."/>
            <person name="Liu Y.M."/>
            <person name="Chen H.J."/>
            <person name="Shen A.B."/>
            <person name="Li J.C."/>
            <person name="Su T.L."/>
            <person name="Shao C.P."/>
            <person name="Lee C.T."/>
            <person name="Hor L.I."/>
            <person name="Tsai S.F."/>
        </authorList>
    </citation>
    <scope>NUCLEOTIDE SEQUENCE [LARGE SCALE GENOMIC DNA]</scope>
    <source>
        <strain evidence="1 2">YJ016</strain>
    </source>
</reference>
<evidence type="ECO:0000313" key="1">
    <source>
        <dbReference type="EMBL" id="BAC97441.1"/>
    </source>
</evidence>
<dbReference type="HOGENOM" id="CLU_2830182_0_0_6"/>
<proteinExistence type="predicted"/>
<dbReference type="Proteomes" id="UP000002675">
    <property type="component" value="Chromosome II"/>
</dbReference>
<dbReference type="KEGG" id="vvy:VVA1415"/>
<sequence length="66" mass="7942">MRANFINHTYQSLTSMQNINQLKRWRNLQTVCKFYQLFPTHFCIGDAHKMFYLLIHMLDDLFCGAI</sequence>